<dbReference type="EMBL" id="CP087164">
    <property type="protein sequence ID" value="UGS36709.1"/>
    <property type="molecule type" value="Genomic_DNA"/>
</dbReference>
<feature type="domain" description="ABC1 atypical kinase-like" evidence="6">
    <location>
        <begin position="108"/>
        <end position="344"/>
    </location>
</feature>
<dbReference type="PANTHER" id="PTHR43851">
    <property type="match status" value="1"/>
</dbReference>
<dbReference type="SUPFAM" id="SSF56112">
    <property type="entry name" value="Protein kinase-like (PK-like)"/>
    <property type="match status" value="1"/>
</dbReference>
<dbReference type="InterPro" id="IPR011009">
    <property type="entry name" value="Kinase-like_dom_sf"/>
</dbReference>
<keyword evidence="2 7" id="KW-0808">Transferase</keyword>
<dbReference type="GO" id="GO:0005524">
    <property type="term" value="F:ATP binding"/>
    <property type="evidence" value="ECO:0007669"/>
    <property type="project" value="UniProtKB-KW"/>
</dbReference>
<dbReference type="RefSeq" id="WP_259310775.1">
    <property type="nucleotide sequence ID" value="NZ_CP087164.1"/>
</dbReference>
<evidence type="ECO:0000256" key="2">
    <source>
        <dbReference type="ARBA" id="ARBA00022679"/>
    </source>
</evidence>
<evidence type="ECO:0000256" key="1">
    <source>
        <dbReference type="ARBA" id="ARBA00009670"/>
    </source>
</evidence>
<dbReference type="Proteomes" id="UP001162834">
    <property type="component" value="Chromosome"/>
</dbReference>
<protein>
    <submittedName>
        <fullName evidence="7">Protein kinase UbiB</fullName>
        <ecNumber evidence="7">2.7.-.-</ecNumber>
    </submittedName>
</protein>
<dbReference type="Gene3D" id="1.10.510.10">
    <property type="entry name" value="Transferase(Phosphotransferase) domain 1"/>
    <property type="match status" value="1"/>
</dbReference>
<feature type="compositionally biased region" description="Basic and acidic residues" evidence="5">
    <location>
        <begin position="386"/>
        <end position="399"/>
    </location>
</feature>
<name>A0A9E6XYA7_9ACTN</name>
<feature type="region of interest" description="Disordered" evidence="5">
    <location>
        <begin position="384"/>
        <end position="405"/>
    </location>
</feature>
<dbReference type="GO" id="GO:0016301">
    <property type="term" value="F:kinase activity"/>
    <property type="evidence" value="ECO:0007669"/>
    <property type="project" value="UniProtKB-KW"/>
</dbReference>
<proteinExistence type="inferred from homology"/>
<dbReference type="AlphaFoldDB" id="A0A9E6XYA7"/>
<evidence type="ECO:0000256" key="3">
    <source>
        <dbReference type="ARBA" id="ARBA00022741"/>
    </source>
</evidence>
<evidence type="ECO:0000256" key="5">
    <source>
        <dbReference type="SAM" id="MobiDB-lite"/>
    </source>
</evidence>
<dbReference type="CDD" id="cd13970">
    <property type="entry name" value="ABC1_ADCK3"/>
    <property type="match status" value="1"/>
</dbReference>
<evidence type="ECO:0000259" key="6">
    <source>
        <dbReference type="Pfam" id="PF03109"/>
    </source>
</evidence>
<evidence type="ECO:0000313" key="7">
    <source>
        <dbReference type="EMBL" id="UGS36709.1"/>
    </source>
</evidence>
<dbReference type="InterPro" id="IPR051409">
    <property type="entry name" value="Atypical_kinase_ADCK"/>
</dbReference>
<evidence type="ECO:0000256" key="4">
    <source>
        <dbReference type="ARBA" id="ARBA00022840"/>
    </source>
</evidence>
<keyword evidence="8" id="KW-1185">Reference proteome</keyword>
<dbReference type="KEGG" id="sbae:DSM104329_03118"/>
<dbReference type="Pfam" id="PF03109">
    <property type="entry name" value="ABC1"/>
    <property type="match status" value="1"/>
</dbReference>
<dbReference type="PANTHER" id="PTHR43851:SF3">
    <property type="entry name" value="COENZYME Q8"/>
    <property type="match status" value="1"/>
</dbReference>
<organism evidence="7 8">
    <name type="scientific">Capillimicrobium parvum</name>
    <dbReference type="NCBI Taxonomy" id="2884022"/>
    <lineage>
        <taxon>Bacteria</taxon>
        <taxon>Bacillati</taxon>
        <taxon>Actinomycetota</taxon>
        <taxon>Thermoleophilia</taxon>
        <taxon>Solirubrobacterales</taxon>
        <taxon>Capillimicrobiaceae</taxon>
        <taxon>Capillimicrobium</taxon>
    </lineage>
</organism>
<dbReference type="InterPro" id="IPR034646">
    <property type="entry name" value="ADCK3_dom"/>
</dbReference>
<accession>A0A9E6XYA7</accession>
<dbReference type="InterPro" id="IPR004147">
    <property type="entry name" value="ABC1_dom"/>
</dbReference>
<gene>
    <name evidence="7" type="primary">ubiB_4</name>
    <name evidence="7" type="ORF">DSM104329_03118</name>
</gene>
<keyword evidence="7" id="KW-0418">Kinase</keyword>
<keyword evidence="3" id="KW-0547">Nucleotide-binding</keyword>
<sequence>MSDDPEKPPAQAGRLPTGRLARTARVGGLVAGQGLRWAGMHTANRVRSPERAQTARNDRTAALVDQLVGQLGQMRGAAMKVGQMLSMVDFDGLPEDQRDDLQRRLAALRDGVPPVPFAKLEKLMRQDLGAPIGEVFADFEPHAFAAASIGQVHRATTRDGRTVAVKIQYPGVAEAVETDLRNATLLLPLVKRLAPGLDGRALAAEMRARISEELDYELEAQNQRRIERLLRGHPAIRIPRVLTDLSTRRVLVSEYVEGARFEEVRRAGEPVRDRYGEIVFRFFFGLLYREHIALGDPHPGNYLLCSDGRVCFLDFGLVRDVDARHLDGERALARAVRAGDAQALKAALTAVGYLPADRADVVDADWALTLMRMATSWYAKPGPRRFRSDDARRDHRREPVDDEQRDAMRDQMNQFTLPPESLLIRRMHGIVAVVLGQLRAGGDWGAIAAEYLHGEPPATPLGEQERAFLDGVGPSPAGVADARP</sequence>
<dbReference type="EC" id="2.7.-.-" evidence="7"/>
<keyword evidence="4" id="KW-0067">ATP-binding</keyword>
<reference evidence="7" key="1">
    <citation type="journal article" date="2022" name="Int. J. Syst. Evol. Microbiol.">
        <title>Pseudomonas aegrilactucae sp. nov. and Pseudomonas morbosilactucae sp. nov., pathogens causing bacterial rot of lettuce in Japan.</title>
        <authorList>
            <person name="Sawada H."/>
            <person name="Fujikawa T."/>
            <person name="Satou M."/>
        </authorList>
    </citation>
    <scope>NUCLEOTIDE SEQUENCE</scope>
    <source>
        <strain evidence="7">0166_1</strain>
    </source>
</reference>
<comment type="similarity">
    <text evidence="1">Belongs to the protein kinase superfamily. ADCK protein kinase family.</text>
</comment>
<evidence type="ECO:0000313" key="8">
    <source>
        <dbReference type="Proteomes" id="UP001162834"/>
    </source>
</evidence>